<dbReference type="SUPFAM" id="SSF48008">
    <property type="entry name" value="GntR ligand-binding domain-like"/>
    <property type="match status" value="1"/>
</dbReference>
<dbReference type="InterPro" id="IPR008920">
    <property type="entry name" value="TF_FadR/GntR_C"/>
</dbReference>
<dbReference type="Gene3D" id="1.10.10.10">
    <property type="entry name" value="Winged helix-like DNA-binding domain superfamily/Winged helix DNA-binding domain"/>
    <property type="match status" value="1"/>
</dbReference>
<feature type="domain" description="HTH gntR-type" evidence="4">
    <location>
        <begin position="8"/>
        <end position="76"/>
    </location>
</feature>
<dbReference type="InterPro" id="IPR036390">
    <property type="entry name" value="WH_DNA-bd_sf"/>
</dbReference>
<dbReference type="InterPro" id="IPR011711">
    <property type="entry name" value="GntR_C"/>
</dbReference>
<dbReference type="InterPro" id="IPR036388">
    <property type="entry name" value="WH-like_DNA-bd_sf"/>
</dbReference>
<dbReference type="STRING" id="428990.SAMN06295987_11244"/>
<sequence>MATGKLHDRLYQNLARSLLDELACGRYQVGSRLPAERDLAIRFEVSRPTVREAIIALEVQGLVEVKIGSGAYVKRLPSENDRPGFNVTAFELTEARLLFEGEAAALAATQMTDEDLAEIAILVQKIAEENQSPNGTETADREFHLAVAKATRNVAVYNTVAQLWDLRGTSPEAALLHEKARHANVKPVVEEHNAILDALRARDPNAARAAMRAHLSAVLEGLLFATEERALAEARRATQTRRERYARATA</sequence>
<dbReference type="GO" id="GO:0003700">
    <property type="term" value="F:DNA-binding transcription factor activity"/>
    <property type="evidence" value="ECO:0007669"/>
    <property type="project" value="InterPro"/>
</dbReference>
<keyword evidence="2" id="KW-0238">DNA-binding</keyword>
<dbReference type="SMART" id="SM00895">
    <property type="entry name" value="FCD"/>
    <property type="match status" value="1"/>
</dbReference>
<dbReference type="SMART" id="SM00345">
    <property type="entry name" value="HTH_GNTR"/>
    <property type="match status" value="1"/>
</dbReference>
<dbReference type="Gene3D" id="1.20.120.530">
    <property type="entry name" value="GntR ligand-binding domain-like"/>
    <property type="match status" value="1"/>
</dbReference>
<dbReference type="PANTHER" id="PTHR43537">
    <property type="entry name" value="TRANSCRIPTIONAL REGULATOR, GNTR FAMILY"/>
    <property type="match status" value="1"/>
</dbReference>
<evidence type="ECO:0000256" key="2">
    <source>
        <dbReference type="ARBA" id="ARBA00023125"/>
    </source>
</evidence>
<dbReference type="SUPFAM" id="SSF46785">
    <property type="entry name" value="Winged helix' DNA-binding domain"/>
    <property type="match status" value="1"/>
</dbReference>
<dbReference type="InterPro" id="IPR000524">
    <property type="entry name" value="Tscrpt_reg_HTH_GntR"/>
</dbReference>
<organism evidence="5 6">
    <name type="scientific">Novosphingobium mathurense</name>
    <dbReference type="NCBI Taxonomy" id="428990"/>
    <lineage>
        <taxon>Bacteria</taxon>
        <taxon>Pseudomonadati</taxon>
        <taxon>Pseudomonadota</taxon>
        <taxon>Alphaproteobacteria</taxon>
        <taxon>Sphingomonadales</taxon>
        <taxon>Sphingomonadaceae</taxon>
        <taxon>Novosphingobium</taxon>
    </lineage>
</organism>
<dbReference type="EMBL" id="FVZE01000012">
    <property type="protein sequence ID" value="SLK10703.1"/>
    <property type="molecule type" value="Genomic_DNA"/>
</dbReference>
<evidence type="ECO:0000259" key="4">
    <source>
        <dbReference type="PROSITE" id="PS50949"/>
    </source>
</evidence>
<evidence type="ECO:0000256" key="3">
    <source>
        <dbReference type="ARBA" id="ARBA00023163"/>
    </source>
</evidence>
<keyword evidence="6" id="KW-1185">Reference proteome</keyword>
<dbReference type="CDD" id="cd07377">
    <property type="entry name" value="WHTH_GntR"/>
    <property type="match status" value="1"/>
</dbReference>
<protein>
    <submittedName>
        <fullName evidence="5">Transcriptional regulator, GntR family</fullName>
    </submittedName>
</protein>
<evidence type="ECO:0000313" key="5">
    <source>
        <dbReference type="EMBL" id="SLK10703.1"/>
    </source>
</evidence>
<dbReference type="Proteomes" id="UP000190989">
    <property type="component" value="Unassembled WGS sequence"/>
</dbReference>
<dbReference type="PROSITE" id="PS50949">
    <property type="entry name" value="HTH_GNTR"/>
    <property type="match status" value="1"/>
</dbReference>
<dbReference type="Pfam" id="PF07729">
    <property type="entry name" value="FCD"/>
    <property type="match status" value="1"/>
</dbReference>
<evidence type="ECO:0000256" key="1">
    <source>
        <dbReference type="ARBA" id="ARBA00023015"/>
    </source>
</evidence>
<name>A0A1U6IRQ6_9SPHN</name>
<dbReference type="Pfam" id="PF00392">
    <property type="entry name" value="GntR"/>
    <property type="match status" value="1"/>
</dbReference>
<reference evidence="6" key="1">
    <citation type="submission" date="2017-02" db="EMBL/GenBank/DDBJ databases">
        <authorList>
            <person name="Varghese N."/>
            <person name="Submissions S."/>
        </authorList>
    </citation>
    <scope>NUCLEOTIDE SEQUENCE [LARGE SCALE GENOMIC DNA]</scope>
    <source>
        <strain evidence="6">SM117</strain>
    </source>
</reference>
<proteinExistence type="predicted"/>
<keyword evidence="3" id="KW-0804">Transcription</keyword>
<keyword evidence="1" id="KW-0805">Transcription regulation</keyword>
<dbReference type="PANTHER" id="PTHR43537:SF5">
    <property type="entry name" value="UXU OPERON TRANSCRIPTIONAL REGULATOR"/>
    <property type="match status" value="1"/>
</dbReference>
<dbReference type="PRINTS" id="PR00035">
    <property type="entry name" value="HTHGNTR"/>
</dbReference>
<dbReference type="RefSeq" id="WP_079731849.1">
    <property type="nucleotide sequence ID" value="NZ_FVZE01000012.1"/>
</dbReference>
<dbReference type="AlphaFoldDB" id="A0A1U6IRQ6"/>
<evidence type="ECO:0000313" key="6">
    <source>
        <dbReference type="Proteomes" id="UP000190989"/>
    </source>
</evidence>
<gene>
    <name evidence="5" type="ORF">SAMN06295987_11244</name>
</gene>
<accession>A0A1U6IRQ6</accession>
<dbReference type="GO" id="GO:0003677">
    <property type="term" value="F:DNA binding"/>
    <property type="evidence" value="ECO:0007669"/>
    <property type="project" value="UniProtKB-KW"/>
</dbReference>